<name>A0A2T6GA25_9BACL</name>
<gene>
    <name evidence="1" type="ORF">C8Z91_01020</name>
</gene>
<dbReference type="AlphaFoldDB" id="A0A2T6GA25"/>
<protein>
    <submittedName>
        <fullName evidence="1">Uncharacterized protein</fullName>
    </submittedName>
</protein>
<evidence type="ECO:0000313" key="2">
    <source>
        <dbReference type="Proteomes" id="UP000244184"/>
    </source>
</evidence>
<reference evidence="1 2" key="1">
    <citation type="submission" date="2018-03" db="EMBL/GenBank/DDBJ databases">
        <title>Genome sequence of Paenibacillus elgii strain AC13 an antimicrobial compound producing bacteria.</title>
        <authorList>
            <person name="Kurokawa A.S."/>
            <person name="Araujo J.F."/>
            <person name="Costa R.A."/>
            <person name="Ortega D.B."/>
            <person name="Pires A.S."/>
            <person name="Pappas G.J.Jr."/>
            <person name="Franco O.L."/>
            <person name="Barreto C."/>
            <person name="Magalhaes B.S."/>
            <person name="Kruger R.H."/>
        </authorList>
    </citation>
    <scope>NUCLEOTIDE SEQUENCE [LARGE SCALE GENOMIC DNA]</scope>
    <source>
        <strain evidence="1 2">AC13</strain>
    </source>
</reference>
<organism evidence="1 2">
    <name type="scientific">Paenibacillus elgii</name>
    <dbReference type="NCBI Taxonomy" id="189691"/>
    <lineage>
        <taxon>Bacteria</taxon>
        <taxon>Bacillati</taxon>
        <taxon>Bacillota</taxon>
        <taxon>Bacilli</taxon>
        <taxon>Bacillales</taxon>
        <taxon>Paenibacillaceae</taxon>
        <taxon>Paenibacillus</taxon>
    </lineage>
</organism>
<dbReference type="EMBL" id="PYHP01000004">
    <property type="protein sequence ID" value="PUA41005.1"/>
    <property type="molecule type" value="Genomic_DNA"/>
</dbReference>
<sequence>MITAAVPLGLFSPVLFFAFQTYGLINTSSSEAGVIQATISARERRMPSWPPTRAVVSSSHLPI</sequence>
<comment type="caution">
    <text evidence="1">The sequence shown here is derived from an EMBL/GenBank/DDBJ whole genome shotgun (WGS) entry which is preliminary data.</text>
</comment>
<accession>A0A2T6GA25</accession>
<evidence type="ECO:0000313" key="1">
    <source>
        <dbReference type="EMBL" id="PUA41005.1"/>
    </source>
</evidence>
<proteinExistence type="predicted"/>
<dbReference type="Proteomes" id="UP000244184">
    <property type="component" value="Unassembled WGS sequence"/>
</dbReference>